<dbReference type="eggNOG" id="COG4584">
    <property type="taxonomic scope" value="Bacteria"/>
</dbReference>
<dbReference type="AlphaFoldDB" id="K0Q446"/>
<accession>K0Q446</accession>
<evidence type="ECO:0000313" key="2">
    <source>
        <dbReference type="Proteomes" id="UP000009319"/>
    </source>
</evidence>
<organism evidence="1 2">
    <name type="scientific">Rhizobium mesoamericanum STM3625</name>
    <dbReference type="NCBI Taxonomy" id="1211777"/>
    <lineage>
        <taxon>Bacteria</taxon>
        <taxon>Pseudomonadati</taxon>
        <taxon>Pseudomonadota</taxon>
        <taxon>Alphaproteobacteria</taxon>
        <taxon>Hyphomicrobiales</taxon>
        <taxon>Rhizobiaceae</taxon>
        <taxon>Rhizobium/Agrobacterium group</taxon>
        <taxon>Rhizobium</taxon>
    </lineage>
</organism>
<gene>
    <name evidence="1" type="ORF">BN77_p40080</name>
</gene>
<sequence>MTPNGLLNLPQPCHPLDGICSEPNWADLAVELKKPGVTLLILWEEYRGSHPDGYGYSRYVAAKFMLRKPLSC</sequence>
<dbReference type="HOGENOM" id="CLU_2719561_0_0_5"/>
<proteinExistence type="predicted"/>
<evidence type="ECO:0000313" key="1">
    <source>
        <dbReference type="EMBL" id="CCM79815.1"/>
    </source>
</evidence>
<reference evidence="1 2" key="1">
    <citation type="journal article" date="2013" name="Genome Announc.">
        <title>Draft Genome Sequence of Rhizobium mesoamericanum STM3625, a Nitrogen-Fixing Symbiont of Mimosa pudica Isolated in French Guiana (South America).</title>
        <authorList>
            <person name="Moulin L."/>
            <person name="Mornico D."/>
            <person name="Melkonian R."/>
            <person name="Klonowska A."/>
        </authorList>
    </citation>
    <scope>NUCLEOTIDE SEQUENCE [LARGE SCALE GENOMIC DNA]</scope>
    <source>
        <strain evidence="1 2">STM3625</strain>
    </source>
</reference>
<comment type="caution">
    <text evidence="1">The sequence shown here is derived from an EMBL/GenBank/DDBJ whole genome shotgun (WGS) entry which is preliminary data.</text>
</comment>
<dbReference type="STRING" id="1211777.BN77_p40080"/>
<keyword evidence="2" id="KW-1185">Reference proteome</keyword>
<name>K0Q446_9HYPH</name>
<dbReference type="EMBL" id="CANI01000067">
    <property type="protein sequence ID" value="CCM79815.1"/>
    <property type="molecule type" value="Genomic_DNA"/>
</dbReference>
<dbReference type="Proteomes" id="UP000009319">
    <property type="component" value="Unassembled WGS sequence"/>
</dbReference>
<protein>
    <submittedName>
        <fullName evidence="1">Uncharacterized protein</fullName>
    </submittedName>
</protein>